<evidence type="ECO:0000313" key="3">
    <source>
        <dbReference type="Proteomes" id="UP001596036"/>
    </source>
</evidence>
<dbReference type="EMBL" id="JBHSNM010000003">
    <property type="protein sequence ID" value="MFC5570606.1"/>
    <property type="molecule type" value="Genomic_DNA"/>
</dbReference>
<feature type="transmembrane region" description="Helical" evidence="1">
    <location>
        <begin position="44"/>
        <end position="71"/>
    </location>
</feature>
<feature type="transmembrane region" description="Helical" evidence="1">
    <location>
        <begin position="83"/>
        <end position="101"/>
    </location>
</feature>
<proteinExistence type="predicted"/>
<accession>A0ABW0SP09</accession>
<keyword evidence="1" id="KW-0472">Membrane</keyword>
<name>A0ABW0SP09_9GAMM</name>
<keyword evidence="3" id="KW-1185">Reference proteome</keyword>
<reference evidence="3" key="1">
    <citation type="journal article" date="2019" name="Int. J. Syst. Evol. Microbiol.">
        <title>The Global Catalogue of Microorganisms (GCM) 10K type strain sequencing project: providing services to taxonomists for standard genome sequencing and annotation.</title>
        <authorList>
            <consortium name="The Broad Institute Genomics Platform"/>
            <consortium name="The Broad Institute Genome Sequencing Center for Infectious Disease"/>
            <person name="Wu L."/>
            <person name="Ma J."/>
        </authorList>
    </citation>
    <scope>NUCLEOTIDE SEQUENCE [LARGE SCALE GENOMIC DNA]</scope>
    <source>
        <strain evidence="3">KACC 11407</strain>
    </source>
</reference>
<dbReference type="RefSeq" id="WP_386755040.1">
    <property type="nucleotide sequence ID" value="NZ_JBHSNM010000003.1"/>
</dbReference>
<feature type="transmembrane region" description="Helical" evidence="1">
    <location>
        <begin position="107"/>
        <end position="125"/>
    </location>
</feature>
<evidence type="ECO:0000256" key="1">
    <source>
        <dbReference type="SAM" id="Phobius"/>
    </source>
</evidence>
<keyword evidence="1" id="KW-0812">Transmembrane</keyword>
<sequence length="134" mass="14169">MVRTILGILAGAVVAWLAISVCEFASLFLHRPAPGLDMRDPQALAAHIAAAPLSAMLLVVLGWSLAALLGAWVAARIARHKTVAALFIGALVLLGVVANNMMIPHPLWMTIAGVVLPIPLAWLATRRMRSGAIR</sequence>
<evidence type="ECO:0000313" key="2">
    <source>
        <dbReference type="EMBL" id="MFC5570606.1"/>
    </source>
</evidence>
<organism evidence="2 3">
    <name type="scientific">Lysobacter yangpyeongensis</name>
    <dbReference type="NCBI Taxonomy" id="346182"/>
    <lineage>
        <taxon>Bacteria</taxon>
        <taxon>Pseudomonadati</taxon>
        <taxon>Pseudomonadota</taxon>
        <taxon>Gammaproteobacteria</taxon>
        <taxon>Lysobacterales</taxon>
        <taxon>Lysobacteraceae</taxon>
        <taxon>Lysobacter</taxon>
    </lineage>
</organism>
<gene>
    <name evidence="2" type="ORF">ACFPN1_11100</name>
</gene>
<dbReference type="Proteomes" id="UP001596036">
    <property type="component" value="Unassembled WGS sequence"/>
</dbReference>
<evidence type="ECO:0008006" key="4">
    <source>
        <dbReference type="Google" id="ProtNLM"/>
    </source>
</evidence>
<comment type="caution">
    <text evidence="2">The sequence shown here is derived from an EMBL/GenBank/DDBJ whole genome shotgun (WGS) entry which is preliminary data.</text>
</comment>
<protein>
    <recommendedName>
        <fullName evidence="4">DUF4345 domain-containing protein</fullName>
    </recommendedName>
</protein>
<keyword evidence="1" id="KW-1133">Transmembrane helix</keyword>